<keyword evidence="3" id="KW-1185">Reference proteome</keyword>
<name>A0AAV5X2G2_9BILA</name>
<reference evidence="2" key="1">
    <citation type="submission" date="2023-10" db="EMBL/GenBank/DDBJ databases">
        <title>Genome assembly of Pristionchus species.</title>
        <authorList>
            <person name="Yoshida K."/>
            <person name="Sommer R.J."/>
        </authorList>
    </citation>
    <scope>NUCLEOTIDE SEQUENCE</scope>
    <source>
        <strain evidence="2">RS5133</strain>
    </source>
</reference>
<dbReference type="EMBL" id="BTSY01000004">
    <property type="protein sequence ID" value="GMT25857.1"/>
    <property type="molecule type" value="Genomic_DNA"/>
</dbReference>
<proteinExistence type="predicted"/>
<evidence type="ECO:0000313" key="3">
    <source>
        <dbReference type="Proteomes" id="UP001432322"/>
    </source>
</evidence>
<evidence type="ECO:0000313" key="1">
    <source>
        <dbReference type="EMBL" id="GMT25857.1"/>
    </source>
</evidence>
<dbReference type="Proteomes" id="UP001432322">
    <property type="component" value="Unassembled WGS sequence"/>
</dbReference>
<dbReference type="EMBL" id="BTSY01000111">
    <property type="protein sequence ID" value="GMT37349.1"/>
    <property type="molecule type" value="Genomic_DNA"/>
</dbReference>
<protein>
    <submittedName>
        <fullName evidence="2">Uncharacterized protein</fullName>
    </submittedName>
</protein>
<sequence length="156" mass="18112">ETAWLHHDDNPLYWVDPDGSVREVELAEARRLIKSIFSREDQWKESEETKDAMNILSCFVKNPSDANEFTDSCHFDTVEELIDALHDIKESAFRTFKIFEILGHLCKLIDRIEAMAGEYEPTHSAFDFEDTEQIKEPLTPLEGSLSDYITEKINKE</sequence>
<feature type="non-terminal residue" evidence="2">
    <location>
        <position position="1"/>
    </location>
</feature>
<comment type="caution">
    <text evidence="2">The sequence shown here is derived from an EMBL/GenBank/DDBJ whole genome shotgun (WGS) entry which is preliminary data.</text>
</comment>
<organism evidence="2 3">
    <name type="scientific">Pristionchus fissidentatus</name>
    <dbReference type="NCBI Taxonomy" id="1538716"/>
    <lineage>
        <taxon>Eukaryota</taxon>
        <taxon>Metazoa</taxon>
        <taxon>Ecdysozoa</taxon>
        <taxon>Nematoda</taxon>
        <taxon>Chromadorea</taxon>
        <taxon>Rhabditida</taxon>
        <taxon>Rhabditina</taxon>
        <taxon>Diplogasteromorpha</taxon>
        <taxon>Diplogasteroidea</taxon>
        <taxon>Neodiplogasteridae</taxon>
        <taxon>Pristionchus</taxon>
    </lineage>
</organism>
<dbReference type="AlphaFoldDB" id="A0AAV5X2G2"/>
<evidence type="ECO:0000313" key="2">
    <source>
        <dbReference type="EMBL" id="GMT37349.1"/>
    </source>
</evidence>
<accession>A0AAV5X2G2</accession>
<gene>
    <name evidence="1" type="ORF">PFISCL1PPCAC_17154</name>
    <name evidence="2" type="ORF">PFISCL1PPCAC_28646</name>
</gene>